<keyword evidence="3" id="KW-1185">Reference proteome</keyword>
<protein>
    <submittedName>
        <fullName evidence="2">Uncharacterized protein</fullName>
    </submittedName>
</protein>
<feature type="region of interest" description="Disordered" evidence="1">
    <location>
        <begin position="1"/>
        <end position="21"/>
    </location>
</feature>
<evidence type="ECO:0000256" key="1">
    <source>
        <dbReference type="SAM" id="MobiDB-lite"/>
    </source>
</evidence>
<gene>
    <name evidence="2" type="ORF">CLV92_105207</name>
</gene>
<sequence length="64" mass="6711">MRRPARPAVAKRQVQGDPQPDASLVVEHGDTATVPGAALTADGRAAAGELHPVRRDGRWFIAAA</sequence>
<dbReference type="AlphaFoldDB" id="A0A2S6IPK6"/>
<evidence type="ECO:0000313" key="2">
    <source>
        <dbReference type="EMBL" id="PPK96105.1"/>
    </source>
</evidence>
<reference evidence="2 3" key="1">
    <citation type="submission" date="2018-02" db="EMBL/GenBank/DDBJ databases">
        <title>Genomic Encyclopedia of Archaeal and Bacterial Type Strains, Phase II (KMG-II): from individual species to whole genera.</title>
        <authorList>
            <person name="Goeker M."/>
        </authorList>
    </citation>
    <scope>NUCLEOTIDE SEQUENCE [LARGE SCALE GENOMIC DNA]</scope>
    <source>
        <strain evidence="2 3">DSM 22857</strain>
    </source>
</reference>
<proteinExistence type="predicted"/>
<evidence type="ECO:0000313" key="3">
    <source>
        <dbReference type="Proteomes" id="UP000239485"/>
    </source>
</evidence>
<accession>A0A2S6IPK6</accession>
<dbReference type="RefSeq" id="WP_146099471.1">
    <property type="nucleotide sequence ID" value="NZ_PTJD01000005.1"/>
</dbReference>
<dbReference type="Proteomes" id="UP000239485">
    <property type="component" value="Unassembled WGS sequence"/>
</dbReference>
<comment type="caution">
    <text evidence="2">The sequence shown here is derived from an EMBL/GenBank/DDBJ whole genome shotgun (WGS) entry which is preliminary data.</text>
</comment>
<name>A0A2S6IPK6_9ACTN</name>
<dbReference type="EMBL" id="PTJD01000005">
    <property type="protein sequence ID" value="PPK96105.1"/>
    <property type="molecule type" value="Genomic_DNA"/>
</dbReference>
<organism evidence="2 3">
    <name type="scientific">Kineococcus xinjiangensis</name>
    <dbReference type="NCBI Taxonomy" id="512762"/>
    <lineage>
        <taxon>Bacteria</taxon>
        <taxon>Bacillati</taxon>
        <taxon>Actinomycetota</taxon>
        <taxon>Actinomycetes</taxon>
        <taxon>Kineosporiales</taxon>
        <taxon>Kineosporiaceae</taxon>
        <taxon>Kineococcus</taxon>
    </lineage>
</organism>